<dbReference type="Gene3D" id="3.40.50.720">
    <property type="entry name" value="NAD(P)-binding Rossmann-like Domain"/>
    <property type="match status" value="1"/>
</dbReference>
<evidence type="ECO:0000313" key="3">
    <source>
        <dbReference type="Proteomes" id="UP000620124"/>
    </source>
</evidence>
<dbReference type="Pfam" id="PF00106">
    <property type="entry name" value="adh_short"/>
    <property type="match status" value="1"/>
</dbReference>
<dbReference type="PANTHER" id="PTHR45458">
    <property type="entry name" value="SHORT-CHAIN DEHYDROGENASE/REDUCTASE SDR"/>
    <property type="match status" value="1"/>
</dbReference>
<dbReference type="AlphaFoldDB" id="A0A8H7CT55"/>
<comment type="caution">
    <text evidence="2">The sequence shown here is derived from an EMBL/GenBank/DDBJ whole genome shotgun (WGS) entry which is preliminary data.</text>
</comment>
<dbReference type="InterPro" id="IPR020904">
    <property type="entry name" value="Sc_DH/Rdtase_CS"/>
</dbReference>
<dbReference type="GO" id="GO:0016616">
    <property type="term" value="F:oxidoreductase activity, acting on the CH-OH group of donors, NAD or NADP as acceptor"/>
    <property type="evidence" value="ECO:0007669"/>
    <property type="project" value="TreeGrafter"/>
</dbReference>
<dbReference type="PROSITE" id="PS00061">
    <property type="entry name" value="ADH_SHORT"/>
    <property type="match status" value="1"/>
</dbReference>
<evidence type="ECO:0000313" key="2">
    <source>
        <dbReference type="EMBL" id="KAF7347322.1"/>
    </source>
</evidence>
<dbReference type="InterPro" id="IPR036291">
    <property type="entry name" value="NAD(P)-bd_dom_sf"/>
</dbReference>
<protein>
    <submittedName>
        <fullName evidence="2">NAD(P)-binding protein</fullName>
    </submittedName>
</protein>
<sequence length="284" mass="30198">MPSYVVTGAARGIGLEFVNQLSADSENNVFAIVRKKATATQLDALARNNIKVLEADVTDAKALKLAAAEVSKVTGNKLDYLINNAGKTNHPGFTLDQFPSPEALENDLLDVFKTNTIGVVHCTNAFLPLLKNGSAKRVISISSGLGDPDATVAAQAVGEPSYSISKAALNMVVAKYAAQYKAEGFTFLSISPGMVKTSMLPSQSGSSSSFLFSLGLIMFELASAGPEAVEELKMLMEGAATFAPHFKGPITPEESVRMQLEVINRWTVEGTGAFVSQFGNKQWL</sequence>
<keyword evidence="3" id="KW-1185">Reference proteome</keyword>
<dbReference type="InterPro" id="IPR052184">
    <property type="entry name" value="SDR_enzymes"/>
</dbReference>
<keyword evidence="1" id="KW-0521">NADP</keyword>
<proteinExistence type="predicted"/>
<accession>A0A8H7CT55</accession>
<dbReference type="PRINTS" id="PR00081">
    <property type="entry name" value="GDHRDH"/>
</dbReference>
<reference evidence="2" key="1">
    <citation type="submission" date="2020-05" db="EMBL/GenBank/DDBJ databases">
        <title>Mycena genomes resolve the evolution of fungal bioluminescence.</title>
        <authorList>
            <person name="Tsai I.J."/>
        </authorList>
    </citation>
    <scope>NUCLEOTIDE SEQUENCE</scope>
    <source>
        <strain evidence="2">CCC161011</strain>
    </source>
</reference>
<dbReference type="Proteomes" id="UP000620124">
    <property type="component" value="Unassembled WGS sequence"/>
</dbReference>
<evidence type="ECO:0000256" key="1">
    <source>
        <dbReference type="ARBA" id="ARBA00022857"/>
    </source>
</evidence>
<gene>
    <name evidence="2" type="ORF">MVEN_01487700</name>
</gene>
<organism evidence="2 3">
    <name type="scientific">Mycena venus</name>
    <dbReference type="NCBI Taxonomy" id="2733690"/>
    <lineage>
        <taxon>Eukaryota</taxon>
        <taxon>Fungi</taxon>
        <taxon>Dikarya</taxon>
        <taxon>Basidiomycota</taxon>
        <taxon>Agaricomycotina</taxon>
        <taxon>Agaricomycetes</taxon>
        <taxon>Agaricomycetidae</taxon>
        <taxon>Agaricales</taxon>
        <taxon>Marasmiineae</taxon>
        <taxon>Mycenaceae</taxon>
        <taxon>Mycena</taxon>
    </lineage>
</organism>
<dbReference type="OrthoDB" id="9876299at2759"/>
<dbReference type="SUPFAM" id="SSF51735">
    <property type="entry name" value="NAD(P)-binding Rossmann-fold domains"/>
    <property type="match status" value="1"/>
</dbReference>
<dbReference type="InterPro" id="IPR002347">
    <property type="entry name" value="SDR_fam"/>
</dbReference>
<dbReference type="PANTHER" id="PTHR45458:SF3">
    <property type="entry name" value="CHAIN DEHYDROGENASE (ATSC), PUTATIVE-RELATED"/>
    <property type="match status" value="1"/>
</dbReference>
<name>A0A8H7CT55_9AGAR</name>
<dbReference type="CDD" id="cd05325">
    <property type="entry name" value="carb_red_sniffer_like_SDR_c"/>
    <property type="match status" value="1"/>
</dbReference>
<dbReference type="EMBL" id="JACAZI010000012">
    <property type="protein sequence ID" value="KAF7347322.1"/>
    <property type="molecule type" value="Genomic_DNA"/>
</dbReference>